<proteinExistence type="predicted"/>
<name>A0ABT6FCZ8_9BACT</name>
<dbReference type="EMBL" id="JARRAG010000002">
    <property type="protein sequence ID" value="MDG3005468.1"/>
    <property type="molecule type" value="Genomic_DNA"/>
</dbReference>
<organism evidence="1 2">
    <name type="scientific">Paludisphaera mucosa</name>
    <dbReference type="NCBI Taxonomy" id="3030827"/>
    <lineage>
        <taxon>Bacteria</taxon>
        <taxon>Pseudomonadati</taxon>
        <taxon>Planctomycetota</taxon>
        <taxon>Planctomycetia</taxon>
        <taxon>Isosphaerales</taxon>
        <taxon>Isosphaeraceae</taxon>
        <taxon>Paludisphaera</taxon>
    </lineage>
</organism>
<sequence length="136" mass="14540">MSTDFSDLRDAIHRVWPDTALETLSAEEVASIGREHLGIPEHYTAFLRLIGWGSLGPGAFMFYSGPVAAEEVFGPAPALSGVWLVGDDFAGWCLGMDSRAGWSLVGVDDHRHGPLPEASPDIATFVADRLAAEADT</sequence>
<reference evidence="1 2" key="1">
    <citation type="submission" date="2023-03" db="EMBL/GenBank/DDBJ databases">
        <title>Paludisphaera mucosa sp. nov. a novel planctomycete from northern fen.</title>
        <authorList>
            <person name="Ivanova A."/>
        </authorList>
    </citation>
    <scope>NUCLEOTIDE SEQUENCE [LARGE SCALE GENOMIC DNA]</scope>
    <source>
        <strain evidence="1 2">Pla2</strain>
    </source>
</reference>
<protein>
    <recommendedName>
        <fullName evidence="3">Knr4/Smi1-like domain-containing protein</fullName>
    </recommendedName>
</protein>
<dbReference type="Proteomes" id="UP001216907">
    <property type="component" value="Unassembled WGS sequence"/>
</dbReference>
<accession>A0ABT6FCZ8</accession>
<gene>
    <name evidence="1" type="ORF">PZE19_16885</name>
</gene>
<keyword evidence="2" id="KW-1185">Reference proteome</keyword>
<comment type="caution">
    <text evidence="1">The sequence shown here is derived from an EMBL/GenBank/DDBJ whole genome shotgun (WGS) entry which is preliminary data.</text>
</comment>
<evidence type="ECO:0000313" key="2">
    <source>
        <dbReference type="Proteomes" id="UP001216907"/>
    </source>
</evidence>
<evidence type="ECO:0000313" key="1">
    <source>
        <dbReference type="EMBL" id="MDG3005468.1"/>
    </source>
</evidence>
<dbReference type="RefSeq" id="WP_277861802.1">
    <property type="nucleotide sequence ID" value="NZ_JARRAG010000002.1"/>
</dbReference>
<evidence type="ECO:0008006" key="3">
    <source>
        <dbReference type="Google" id="ProtNLM"/>
    </source>
</evidence>